<dbReference type="Proteomes" id="UP001596220">
    <property type="component" value="Unassembled WGS sequence"/>
</dbReference>
<feature type="compositionally biased region" description="Pro residues" evidence="1">
    <location>
        <begin position="70"/>
        <end position="98"/>
    </location>
</feature>
<organism evidence="2 3">
    <name type="scientific">Saccharothrix lopnurensis</name>
    <dbReference type="NCBI Taxonomy" id="1670621"/>
    <lineage>
        <taxon>Bacteria</taxon>
        <taxon>Bacillati</taxon>
        <taxon>Actinomycetota</taxon>
        <taxon>Actinomycetes</taxon>
        <taxon>Pseudonocardiales</taxon>
        <taxon>Pseudonocardiaceae</taxon>
        <taxon>Saccharothrix</taxon>
    </lineage>
</organism>
<accession>A0ABW1P1G9</accession>
<reference evidence="3" key="1">
    <citation type="journal article" date="2019" name="Int. J. Syst. Evol. Microbiol.">
        <title>The Global Catalogue of Microorganisms (GCM) 10K type strain sequencing project: providing services to taxonomists for standard genome sequencing and annotation.</title>
        <authorList>
            <consortium name="The Broad Institute Genomics Platform"/>
            <consortium name="The Broad Institute Genome Sequencing Center for Infectious Disease"/>
            <person name="Wu L."/>
            <person name="Ma J."/>
        </authorList>
    </citation>
    <scope>NUCLEOTIDE SEQUENCE [LARGE SCALE GENOMIC DNA]</scope>
    <source>
        <strain evidence="3">CGMCC 4.7246</strain>
    </source>
</reference>
<comment type="caution">
    <text evidence="2">The sequence shown here is derived from an EMBL/GenBank/DDBJ whole genome shotgun (WGS) entry which is preliminary data.</text>
</comment>
<sequence>MSSGRRTAFAGTALALAIGAVVVVVLSVEPRPVDVRRVDLSPVEPGVLSATYTTTIVAQRSSTAVGVIAPPAPRPAPPNPDSTTSPPLPPHPPPPPPNHQTCTRTHPPGKPCRPDHGPDHPRRHCDRLREHGLPDLSAAGRHPRPPHDPCRTRP</sequence>
<evidence type="ECO:0000256" key="1">
    <source>
        <dbReference type="SAM" id="MobiDB-lite"/>
    </source>
</evidence>
<evidence type="ECO:0000313" key="2">
    <source>
        <dbReference type="EMBL" id="MFC6089424.1"/>
    </source>
</evidence>
<evidence type="ECO:0000313" key="3">
    <source>
        <dbReference type="Proteomes" id="UP001596220"/>
    </source>
</evidence>
<gene>
    <name evidence="2" type="ORF">ACFP3R_09100</name>
</gene>
<name>A0ABW1P1G9_9PSEU</name>
<dbReference type="EMBL" id="JBHSQO010000006">
    <property type="protein sequence ID" value="MFC6089424.1"/>
    <property type="molecule type" value="Genomic_DNA"/>
</dbReference>
<dbReference type="RefSeq" id="WP_380634585.1">
    <property type="nucleotide sequence ID" value="NZ_JBHSQO010000006.1"/>
</dbReference>
<proteinExistence type="predicted"/>
<feature type="region of interest" description="Disordered" evidence="1">
    <location>
        <begin position="62"/>
        <end position="154"/>
    </location>
</feature>
<keyword evidence="3" id="KW-1185">Reference proteome</keyword>
<feature type="compositionally biased region" description="Basic and acidic residues" evidence="1">
    <location>
        <begin position="145"/>
        <end position="154"/>
    </location>
</feature>
<protein>
    <submittedName>
        <fullName evidence="2">Uncharacterized protein</fullName>
    </submittedName>
</protein>